<evidence type="ECO:0000256" key="2">
    <source>
        <dbReference type="ARBA" id="ARBA00010790"/>
    </source>
</evidence>
<evidence type="ECO:0000256" key="1">
    <source>
        <dbReference type="ARBA" id="ARBA00001974"/>
    </source>
</evidence>
<sequence length="564" mass="63139">MKKLFIVFVLHLIIFQFSLVESANNSKEVDEKDPNRSFFYANGGQPNDVLYYDYVILGAGTAGSVVASKLAENPDINVLLVEEGPFALHPNIWNTDNWVQNWIINPDPVISKKFDILPQPSLNDRPAEILRAKVVGGCNAHNGMVVMGGSKQNYEDWANVTENPLLNWAHAKEALEDVMVHYNFYRLPQNRVMFPEMKDALKSLGYTYNPEPLRNGKQRGSYGDRVYMMRFDPVTNTTRRETSFSQYVQKDIDKKRNLDVMVNEKAIKLNIGKVKGKLKAKGVLLSNVGIKKTKYINVAKEIIISMGSIETVKFLQLNGIGDREYLESIGIKSVVDSPGVGVGLMEDMYTQYRGRPLSDKYKSTYIPQRVSLYDGLHVYGPVVSGKFTYSTSCDYIMNFDITNDGFKCDVESSQLGSEGYVRVTSNDHTLDPEIFYDPGEKQSDLQTYAGAIRDCRKMENYLVKAGVLSNTTCGSSIPSDTESMDDYIEYLKKTVSLDSHPCCTVRMGAKMNTMAPLDGKFRVKGVKNLRVVDLSALPSQVSGNPNIPLVVIATQAVKTILQDE</sequence>
<dbReference type="Proteomes" id="UP000695562">
    <property type="component" value="Unassembled WGS sequence"/>
</dbReference>
<dbReference type="InterPro" id="IPR036188">
    <property type="entry name" value="FAD/NAD-bd_sf"/>
</dbReference>
<comment type="cofactor">
    <cofactor evidence="1 5">
        <name>FAD</name>
        <dbReference type="ChEBI" id="CHEBI:57692"/>
    </cofactor>
</comment>
<feature type="domain" description="Glucose-methanol-choline oxidoreductase N-terminal" evidence="7">
    <location>
        <begin position="52"/>
        <end position="341"/>
    </location>
</feature>
<dbReference type="GO" id="GO:0050660">
    <property type="term" value="F:flavin adenine dinucleotide binding"/>
    <property type="evidence" value="ECO:0007669"/>
    <property type="project" value="InterPro"/>
</dbReference>
<dbReference type="Gene3D" id="3.50.50.60">
    <property type="entry name" value="FAD/NAD(P)-binding domain"/>
    <property type="match status" value="2"/>
</dbReference>
<evidence type="ECO:0000259" key="8">
    <source>
        <dbReference type="Pfam" id="PF05199"/>
    </source>
</evidence>
<accession>A0A8J4PW20</accession>
<feature type="chain" id="PRO_5035184384" description="Glucose-methanol-choline oxidoreductase N-terminal domain-containing protein" evidence="6">
    <location>
        <begin position="23"/>
        <end position="564"/>
    </location>
</feature>
<dbReference type="InterPro" id="IPR007867">
    <property type="entry name" value="GMC_OxRtase_C"/>
</dbReference>
<dbReference type="AlphaFoldDB" id="A0A8J4PW20"/>
<keyword evidence="10" id="KW-1185">Reference proteome</keyword>
<keyword evidence="6" id="KW-0732">Signal</keyword>
<feature type="binding site" evidence="5">
    <location>
        <begin position="142"/>
        <end position="145"/>
    </location>
    <ligand>
        <name>FAD</name>
        <dbReference type="ChEBI" id="CHEBI:57692"/>
    </ligand>
</feature>
<organism evidence="9 10">
    <name type="scientific">Polysphondylium violaceum</name>
    <dbReference type="NCBI Taxonomy" id="133409"/>
    <lineage>
        <taxon>Eukaryota</taxon>
        <taxon>Amoebozoa</taxon>
        <taxon>Evosea</taxon>
        <taxon>Eumycetozoa</taxon>
        <taxon>Dictyostelia</taxon>
        <taxon>Dictyosteliales</taxon>
        <taxon>Dictyosteliaceae</taxon>
        <taxon>Polysphondylium</taxon>
    </lineage>
</organism>
<dbReference type="PANTHER" id="PTHR11552">
    <property type="entry name" value="GLUCOSE-METHANOL-CHOLINE GMC OXIDOREDUCTASE"/>
    <property type="match status" value="1"/>
</dbReference>
<keyword evidence="3" id="KW-0285">Flavoprotein</keyword>
<evidence type="ECO:0000256" key="6">
    <source>
        <dbReference type="SAM" id="SignalP"/>
    </source>
</evidence>
<dbReference type="Pfam" id="PF05199">
    <property type="entry name" value="GMC_oxred_C"/>
    <property type="match status" value="1"/>
</dbReference>
<evidence type="ECO:0000256" key="4">
    <source>
        <dbReference type="ARBA" id="ARBA00022827"/>
    </source>
</evidence>
<protein>
    <recommendedName>
        <fullName evidence="11">Glucose-methanol-choline oxidoreductase N-terminal domain-containing protein</fullName>
    </recommendedName>
</protein>
<dbReference type="EMBL" id="AJWJ01000130">
    <property type="protein sequence ID" value="KAF2074770.1"/>
    <property type="molecule type" value="Genomic_DNA"/>
</dbReference>
<reference evidence="9" key="1">
    <citation type="submission" date="2020-01" db="EMBL/GenBank/DDBJ databases">
        <title>Development of genomics and gene disruption for Polysphondylium violaceum indicates a role for the polyketide synthase stlB in stalk morphogenesis.</title>
        <authorList>
            <person name="Narita B."/>
            <person name="Kawabe Y."/>
            <person name="Kin K."/>
            <person name="Saito T."/>
            <person name="Gibbs R."/>
            <person name="Kuspa A."/>
            <person name="Muzny D."/>
            <person name="Queller D."/>
            <person name="Richards S."/>
            <person name="Strassman J."/>
            <person name="Sucgang R."/>
            <person name="Worley K."/>
            <person name="Schaap P."/>
        </authorList>
    </citation>
    <scope>NUCLEOTIDE SEQUENCE</scope>
    <source>
        <strain evidence="9">QSvi11</strain>
    </source>
</reference>
<evidence type="ECO:0000259" key="7">
    <source>
        <dbReference type="Pfam" id="PF00732"/>
    </source>
</evidence>
<evidence type="ECO:0000256" key="5">
    <source>
        <dbReference type="PIRSR" id="PIRSR000137-2"/>
    </source>
</evidence>
<dbReference type="SUPFAM" id="SSF51905">
    <property type="entry name" value="FAD/NAD(P)-binding domain"/>
    <property type="match status" value="1"/>
</dbReference>
<dbReference type="Pfam" id="PF00732">
    <property type="entry name" value="GMC_oxred_N"/>
    <property type="match status" value="1"/>
</dbReference>
<evidence type="ECO:0000256" key="3">
    <source>
        <dbReference type="ARBA" id="ARBA00022630"/>
    </source>
</evidence>
<dbReference type="GO" id="GO:0016614">
    <property type="term" value="F:oxidoreductase activity, acting on CH-OH group of donors"/>
    <property type="evidence" value="ECO:0007669"/>
    <property type="project" value="InterPro"/>
</dbReference>
<dbReference type="InterPro" id="IPR012132">
    <property type="entry name" value="GMC_OxRdtase"/>
</dbReference>
<gene>
    <name evidence="9" type="ORF">CYY_003916</name>
</gene>
<proteinExistence type="inferred from homology"/>
<dbReference type="PANTHER" id="PTHR11552:SF147">
    <property type="entry name" value="CHOLINE DEHYDROGENASE, MITOCHONDRIAL"/>
    <property type="match status" value="1"/>
</dbReference>
<comment type="caution">
    <text evidence="9">The sequence shown here is derived from an EMBL/GenBank/DDBJ whole genome shotgun (WGS) entry which is preliminary data.</text>
</comment>
<name>A0A8J4PW20_9MYCE</name>
<evidence type="ECO:0000313" key="10">
    <source>
        <dbReference type="Proteomes" id="UP000695562"/>
    </source>
</evidence>
<evidence type="ECO:0000313" key="9">
    <source>
        <dbReference type="EMBL" id="KAF2074770.1"/>
    </source>
</evidence>
<comment type="similarity">
    <text evidence="2">Belongs to the GMC oxidoreductase family.</text>
</comment>
<dbReference type="Gene3D" id="3.30.560.10">
    <property type="entry name" value="Glucose Oxidase, domain 3"/>
    <property type="match status" value="2"/>
</dbReference>
<dbReference type="InterPro" id="IPR000172">
    <property type="entry name" value="GMC_OxRdtase_N"/>
</dbReference>
<feature type="domain" description="Glucose-methanol-choline oxidoreductase C-terminal" evidence="8">
    <location>
        <begin position="417"/>
        <end position="553"/>
    </location>
</feature>
<keyword evidence="4 5" id="KW-0274">FAD</keyword>
<feature type="binding site" evidence="5">
    <location>
        <position position="134"/>
    </location>
    <ligand>
        <name>FAD</name>
        <dbReference type="ChEBI" id="CHEBI:57692"/>
    </ligand>
</feature>
<evidence type="ECO:0008006" key="11">
    <source>
        <dbReference type="Google" id="ProtNLM"/>
    </source>
</evidence>
<dbReference type="OrthoDB" id="20088at2759"/>
<feature type="signal peptide" evidence="6">
    <location>
        <begin position="1"/>
        <end position="22"/>
    </location>
</feature>
<dbReference type="PIRSF" id="PIRSF000137">
    <property type="entry name" value="Alcohol_oxidase"/>
    <property type="match status" value="1"/>
</dbReference>